<protein>
    <submittedName>
        <fullName evidence="1">Uncharacterized protein</fullName>
    </submittedName>
</protein>
<evidence type="ECO:0000313" key="1">
    <source>
        <dbReference type="EMBL" id="CAH2062161.1"/>
    </source>
</evidence>
<organism evidence="1 2">
    <name type="scientific">Iphiclides podalirius</name>
    <name type="common">scarce swallowtail</name>
    <dbReference type="NCBI Taxonomy" id="110791"/>
    <lineage>
        <taxon>Eukaryota</taxon>
        <taxon>Metazoa</taxon>
        <taxon>Ecdysozoa</taxon>
        <taxon>Arthropoda</taxon>
        <taxon>Hexapoda</taxon>
        <taxon>Insecta</taxon>
        <taxon>Pterygota</taxon>
        <taxon>Neoptera</taxon>
        <taxon>Endopterygota</taxon>
        <taxon>Lepidoptera</taxon>
        <taxon>Glossata</taxon>
        <taxon>Ditrysia</taxon>
        <taxon>Papilionoidea</taxon>
        <taxon>Papilionidae</taxon>
        <taxon>Papilioninae</taxon>
        <taxon>Iphiclides</taxon>
    </lineage>
</organism>
<evidence type="ECO:0000313" key="2">
    <source>
        <dbReference type="Proteomes" id="UP000837857"/>
    </source>
</evidence>
<proteinExistence type="predicted"/>
<sequence length="84" mass="9427">MALYLPQPSNSYGRVVHSRPEGSFVALPRPFAARSEAIRNSRQYNRGQKRSRAGTQCQVGALGIDESVSRHKIRVYVQSLRKAI</sequence>
<dbReference type="EMBL" id="OW152841">
    <property type="protein sequence ID" value="CAH2062161.1"/>
    <property type="molecule type" value="Genomic_DNA"/>
</dbReference>
<accession>A0ABN8IN35</accession>
<reference evidence="1" key="1">
    <citation type="submission" date="2022-03" db="EMBL/GenBank/DDBJ databases">
        <authorList>
            <person name="Martin H S."/>
        </authorList>
    </citation>
    <scope>NUCLEOTIDE SEQUENCE</scope>
</reference>
<gene>
    <name evidence="1" type="ORF">IPOD504_LOCUS11729</name>
</gene>
<keyword evidence="2" id="KW-1185">Reference proteome</keyword>
<feature type="non-terminal residue" evidence="1">
    <location>
        <position position="84"/>
    </location>
</feature>
<dbReference type="Proteomes" id="UP000837857">
    <property type="component" value="Chromosome 29"/>
</dbReference>
<name>A0ABN8IN35_9NEOP</name>